<evidence type="ECO:0000259" key="2">
    <source>
        <dbReference type="Pfam" id="PF20976"/>
    </source>
</evidence>
<protein>
    <recommendedName>
        <fullName evidence="2">Ribonucleases P/MRP subunit Pop8-like domain-containing protein</fullName>
    </recommendedName>
</protein>
<name>A0AAN7CZB4_9PEZI</name>
<dbReference type="Pfam" id="PF20976">
    <property type="entry name" value="Pop8"/>
    <property type="match status" value="1"/>
</dbReference>
<feature type="compositionally biased region" description="Low complexity" evidence="1">
    <location>
        <begin position="20"/>
        <end position="31"/>
    </location>
</feature>
<dbReference type="AlphaFoldDB" id="A0AAN7CZB4"/>
<feature type="domain" description="Ribonucleases P/MRP subunit Pop8-like" evidence="2">
    <location>
        <begin position="66"/>
        <end position="165"/>
    </location>
</feature>
<evidence type="ECO:0000256" key="1">
    <source>
        <dbReference type="SAM" id="MobiDB-lite"/>
    </source>
</evidence>
<sequence length="222" mass="23683">MDIDPPDHNSTRERLDNETTRAAATTTTSRTTTKRKTPPTPTPNSHARTPNRTRTLTTLTIKHPPWSYIHLTVATPALSQEATWTTSTAAAKTTTPISEATPTLDMLQVRAYLTAALRQFLGDTGAAIPIDILALRGGGGDSNDGVWVRVPRQDLNLFVGAVTAFEGQPVRSAVGGGQDSSGKEGRMVLQVKAAGNWLGSLLGREEEGRLWAGPSTTDQIGS</sequence>
<dbReference type="PANTHER" id="PTHR28173">
    <property type="entry name" value="RIBONUCLEASES P/MRP PROTEIN SUBUNIT POP8"/>
    <property type="match status" value="1"/>
</dbReference>
<dbReference type="GO" id="GO:0034965">
    <property type="term" value="P:intronic box C/D snoRNA processing"/>
    <property type="evidence" value="ECO:0007669"/>
    <property type="project" value="TreeGrafter"/>
</dbReference>
<dbReference type="EMBL" id="MU857608">
    <property type="protein sequence ID" value="KAK4251144.1"/>
    <property type="molecule type" value="Genomic_DNA"/>
</dbReference>
<dbReference type="GO" id="GO:0008033">
    <property type="term" value="P:tRNA processing"/>
    <property type="evidence" value="ECO:0007669"/>
    <property type="project" value="InterPro"/>
</dbReference>
<dbReference type="GO" id="GO:0004526">
    <property type="term" value="F:ribonuclease P activity"/>
    <property type="evidence" value="ECO:0007669"/>
    <property type="project" value="TreeGrafter"/>
</dbReference>
<feature type="region of interest" description="Disordered" evidence="1">
    <location>
        <begin position="1"/>
        <end position="54"/>
    </location>
</feature>
<dbReference type="Proteomes" id="UP001303647">
    <property type="component" value="Unassembled WGS sequence"/>
</dbReference>
<evidence type="ECO:0000313" key="3">
    <source>
        <dbReference type="EMBL" id="KAK4251144.1"/>
    </source>
</evidence>
<proteinExistence type="predicted"/>
<dbReference type="GO" id="GO:0000171">
    <property type="term" value="F:ribonuclease MRP activity"/>
    <property type="evidence" value="ECO:0007669"/>
    <property type="project" value="TreeGrafter"/>
</dbReference>
<feature type="compositionally biased region" description="Basic and acidic residues" evidence="1">
    <location>
        <begin position="1"/>
        <end position="19"/>
    </location>
</feature>
<accession>A0AAN7CZB4</accession>
<dbReference type="PANTHER" id="PTHR28173:SF1">
    <property type="entry name" value="RIBONUCLEASES P_MRP PROTEIN SUBUNIT POP8"/>
    <property type="match status" value="1"/>
</dbReference>
<dbReference type="GO" id="GO:0000172">
    <property type="term" value="C:ribonuclease MRP complex"/>
    <property type="evidence" value="ECO:0007669"/>
    <property type="project" value="InterPro"/>
</dbReference>
<dbReference type="GO" id="GO:0000294">
    <property type="term" value="P:nuclear-transcribed mRNA catabolic process, RNase MRP-dependent"/>
    <property type="evidence" value="ECO:0007669"/>
    <property type="project" value="TreeGrafter"/>
</dbReference>
<reference evidence="3" key="2">
    <citation type="submission" date="2023-05" db="EMBL/GenBank/DDBJ databases">
        <authorList>
            <consortium name="Lawrence Berkeley National Laboratory"/>
            <person name="Steindorff A."/>
            <person name="Hensen N."/>
            <person name="Bonometti L."/>
            <person name="Westerberg I."/>
            <person name="Brannstrom I.O."/>
            <person name="Guillou S."/>
            <person name="Cros-Aarteil S."/>
            <person name="Calhoun S."/>
            <person name="Haridas S."/>
            <person name="Kuo A."/>
            <person name="Mondo S."/>
            <person name="Pangilinan J."/>
            <person name="Riley R."/>
            <person name="Labutti K."/>
            <person name="Andreopoulos B."/>
            <person name="Lipzen A."/>
            <person name="Chen C."/>
            <person name="Yanf M."/>
            <person name="Daum C."/>
            <person name="Ng V."/>
            <person name="Clum A."/>
            <person name="Ohm R."/>
            <person name="Martin F."/>
            <person name="Silar P."/>
            <person name="Natvig D."/>
            <person name="Lalanne C."/>
            <person name="Gautier V."/>
            <person name="Ament-Velasquez S.L."/>
            <person name="Kruys A."/>
            <person name="Hutchinson M.I."/>
            <person name="Powell A.J."/>
            <person name="Barry K."/>
            <person name="Miller A.N."/>
            <person name="Grigoriev I.V."/>
            <person name="Debuchy R."/>
            <person name="Gladieux P."/>
            <person name="Thoren M.H."/>
            <person name="Johannesson H."/>
        </authorList>
    </citation>
    <scope>NUCLEOTIDE SEQUENCE</scope>
    <source>
        <strain evidence="3">CBS 359.72</strain>
    </source>
</reference>
<dbReference type="InterPro" id="IPR049128">
    <property type="entry name" value="Pop8-like_dom"/>
</dbReference>
<evidence type="ECO:0000313" key="4">
    <source>
        <dbReference type="Proteomes" id="UP001303647"/>
    </source>
</evidence>
<organism evidence="3 4">
    <name type="scientific">Corynascus novoguineensis</name>
    <dbReference type="NCBI Taxonomy" id="1126955"/>
    <lineage>
        <taxon>Eukaryota</taxon>
        <taxon>Fungi</taxon>
        <taxon>Dikarya</taxon>
        <taxon>Ascomycota</taxon>
        <taxon>Pezizomycotina</taxon>
        <taxon>Sordariomycetes</taxon>
        <taxon>Sordariomycetidae</taxon>
        <taxon>Sordariales</taxon>
        <taxon>Chaetomiaceae</taxon>
        <taxon>Corynascus</taxon>
    </lineage>
</organism>
<keyword evidence="4" id="KW-1185">Reference proteome</keyword>
<reference evidence="3" key="1">
    <citation type="journal article" date="2023" name="Mol. Phylogenet. Evol.">
        <title>Genome-scale phylogeny and comparative genomics of the fungal order Sordariales.</title>
        <authorList>
            <person name="Hensen N."/>
            <person name="Bonometti L."/>
            <person name="Westerberg I."/>
            <person name="Brannstrom I.O."/>
            <person name="Guillou S."/>
            <person name="Cros-Aarteil S."/>
            <person name="Calhoun S."/>
            <person name="Haridas S."/>
            <person name="Kuo A."/>
            <person name="Mondo S."/>
            <person name="Pangilinan J."/>
            <person name="Riley R."/>
            <person name="LaButti K."/>
            <person name="Andreopoulos B."/>
            <person name="Lipzen A."/>
            <person name="Chen C."/>
            <person name="Yan M."/>
            <person name="Daum C."/>
            <person name="Ng V."/>
            <person name="Clum A."/>
            <person name="Steindorff A."/>
            <person name="Ohm R.A."/>
            <person name="Martin F."/>
            <person name="Silar P."/>
            <person name="Natvig D.O."/>
            <person name="Lalanne C."/>
            <person name="Gautier V."/>
            <person name="Ament-Velasquez S.L."/>
            <person name="Kruys A."/>
            <person name="Hutchinson M.I."/>
            <person name="Powell A.J."/>
            <person name="Barry K."/>
            <person name="Miller A.N."/>
            <person name="Grigoriev I.V."/>
            <person name="Debuchy R."/>
            <person name="Gladieux P."/>
            <person name="Hiltunen Thoren M."/>
            <person name="Johannesson H."/>
        </authorList>
    </citation>
    <scope>NUCLEOTIDE SEQUENCE</scope>
    <source>
        <strain evidence="3">CBS 359.72</strain>
    </source>
</reference>
<dbReference type="InterPro" id="IPR020347">
    <property type="entry name" value="Pop8"/>
</dbReference>
<gene>
    <name evidence="3" type="ORF">C7999DRAFT_11180</name>
</gene>
<dbReference type="GO" id="GO:0005655">
    <property type="term" value="C:nucleolar ribonuclease P complex"/>
    <property type="evidence" value="ECO:0007669"/>
    <property type="project" value="InterPro"/>
</dbReference>
<comment type="caution">
    <text evidence="3">The sequence shown here is derived from an EMBL/GenBank/DDBJ whole genome shotgun (WGS) entry which is preliminary data.</text>
</comment>